<gene>
    <name evidence="4" type="ORF">BGE01nite_43560</name>
</gene>
<dbReference type="SUPFAM" id="SSF50814">
    <property type="entry name" value="Lipocalins"/>
    <property type="match status" value="1"/>
</dbReference>
<evidence type="ECO:0000256" key="2">
    <source>
        <dbReference type="PIRNR" id="PIRNR036893"/>
    </source>
</evidence>
<dbReference type="InterPro" id="IPR000566">
    <property type="entry name" value="Lipocln_cytosolic_FA-bd_dom"/>
</dbReference>
<dbReference type="CDD" id="cd19438">
    <property type="entry name" value="lipocalin_Blc-like"/>
    <property type="match status" value="1"/>
</dbReference>
<sequence length="188" mass="21547">MITRYPLAVGIADLMSFGQELRSAADVDLTCFMGPWRVIACMDNAMEREMVDAVETYMLREDGSIEVHFRWREKSFTAEEKAFESVCQVAGGSTNAQWKAALFPLLSARFSILAVHPQYEWAAMAHPSRKFGWVLSRGRAMEARDYREALRVFEHQGFDIRSFIKIPQFVRREKYSGICLPQASFKCA</sequence>
<comment type="caution">
    <text evidence="4">The sequence shown here is derived from an EMBL/GenBank/DDBJ whole genome shotgun (WGS) entry which is preliminary data.</text>
</comment>
<dbReference type="RefSeq" id="WP_146853612.1">
    <property type="nucleotide sequence ID" value="NZ_BKAG01000041.1"/>
</dbReference>
<dbReference type="AlphaFoldDB" id="A0A512ME97"/>
<evidence type="ECO:0000313" key="4">
    <source>
        <dbReference type="EMBL" id="GEP45065.1"/>
    </source>
</evidence>
<dbReference type="Pfam" id="PF08212">
    <property type="entry name" value="Lipocalin_2"/>
    <property type="match status" value="1"/>
</dbReference>
<dbReference type="InterPro" id="IPR012674">
    <property type="entry name" value="Calycin"/>
</dbReference>
<evidence type="ECO:0000313" key="5">
    <source>
        <dbReference type="Proteomes" id="UP000321577"/>
    </source>
</evidence>
<protein>
    <recommendedName>
        <fullName evidence="3">Lipocalin/cytosolic fatty-acid binding domain-containing protein</fullName>
    </recommendedName>
</protein>
<dbReference type="OrthoDB" id="9793905at2"/>
<dbReference type="InterPro" id="IPR022271">
    <property type="entry name" value="Lipocalin_ApoD"/>
</dbReference>
<dbReference type="GO" id="GO:0006950">
    <property type="term" value="P:response to stress"/>
    <property type="evidence" value="ECO:0007669"/>
    <property type="project" value="UniProtKB-ARBA"/>
</dbReference>
<dbReference type="EMBL" id="BKAG01000041">
    <property type="protein sequence ID" value="GEP45065.1"/>
    <property type="molecule type" value="Genomic_DNA"/>
</dbReference>
<dbReference type="PANTHER" id="PTHR10612:SF34">
    <property type="entry name" value="APOLIPOPROTEIN D"/>
    <property type="match status" value="1"/>
</dbReference>
<proteinExistence type="inferred from homology"/>
<evidence type="ECO:0000259" key="3">
    <source>
        <dbReference type="Pfam" id="PF08212"/>
    </source>
</evidence>
<comment type="similarity">
    <text evidence="1 2">Belongs to the calycin superfamily. Lipocalin family.</text>
</comment>
<evidence type="ECO:0000256" key="1">
    <source>
        <dbReference type="ARBA" id="ARBA00006889"/>
    </source>
</evidence>
<name>A0A512ME97_9BACT</name>
<organism evidence="4 5">
    <name type="scientific">Brevifollis gellanilyticus</name>
    <dbReference type="NCBI Taxonomy" id="748831"/>
    <lineage>
        <taxon>Bacteria</taxon>
        <taxon>Pseudomonadati</taxon>
        <taxon>Verrucomicrobiota</taxon>
        <taxon>Verrucomicrobiia</taxon>
        <taxon>Verrucomicrobiales</taxon>
        <taxon>Verrucomicrobiaceae</taxon>
    </lineage>
</organism>
<dbReference type="Gene3D" id="2.40.128.20">
    <property type="match status" value="1"/>
</dbReference>
<keyword evidence="5" id="KW-1185">Reference proteome</keyword>
<dbReference type="InterPro" id="IPR047202">
    <property type="entry name" value="Lipocalin_Blc-like_dom"/>
</dbReference>
<dbReference type="PANTHER" id="PTHR10612">
    <property type="entry name" value="APOLIPOPROTEIN D"/>
    <property type="match status" value="1"/>
</dbReference>
<dbReference type="Proteomes" id="UP000321577">
    <property type="component" value="Unassembled WGS sequence"/>
</dbReference>
<accession>A0A512ME97</accession>
<dbReference type="PIRSF" id="PIRSF036893">
    <property type="entry name" value="Lipocalin_ApoD"/>
    <property type="match status" value="1"/>
</dbReference>
<feature type="domain" description="Lipocalin/cytosolic fatty-acid binding" evidence="3">
    <location>
        <begin position="27"/>
        <end position="168"/>
    </location>
</feature>
<reference evidence="4 5" key="1">
    <citation type="submission" date="2019-07" db="EMBL/GenBank/DDBJ databases">
        <title>Whole genome shotgun sequence of Brevifollis gellanilyticus NBRC 108608.</title>
        <authorList>
            <person name="Hosoyama A."/>
            <person name="Uohara A."/>
            <person name="Ohji S."/>
            <person name="Ichikawa N."/>
        </authorList>
    </citation>
    <scope>NUCLEOTIDE SEQUENCE [LARGE SCALE GENOMIC DNA]</scope>
    <source>
        <strain evidence="4 5">NBRC 108608</strain>
    </source>
</reference>